<proteinExistence type="predicted"/>
<organism evidence="1">
    <name type="scientific">marine sediment metagenome</name>
    <dbReference type="NCBI Taxonomy" id="412755"/>
    <lineage>
        <taxon>unclassified sequences</taxon>
        <taxon>metagenomes</taxon>
        <taxon>ecological metagenomes</taxon>
    </lineage>
</organism>
<dbReference type="AlphaFoldDB" id="X1M623"/>
<protein>
    <submittedName>
        <fullName evidence="1">Uncharacterized protein</fullName>
    </submittedName>
</protein>
<feature type="non-terminal residue" evidence="1">
    <location>
        <position position="42"/>
    </location>
</feature>
<gene>
    <name evidence="1" type="ORF">S06H3_05363</name>
</gene>
<sequence length="42" mass="4775">MSVELTEKIEKILQMPAEELREALPLTLDEIGNYGIEKMLKG</sequence>
<name>X1M623_9ZZZZ</name>
<comment type="caution">
    <text evidence="1">The sequence shown here is derived from an EMBL/GenBank/DDBJ whole genome shotgun (WGS) entry which is preliminary data.</text>
</comment>
<reference evidence="1" key="1">
    <citation type="journal article" date="2014" name="Front. Microbiol.">
        <title>High frequency of phylogenetically diverse reductive dehalogenase-homologous genes in deep subseafloor sedimentary metagenomes.</title>
        <authorList>
            <person name="Kawai M."/>
            <person name="Futagami T."/>
            <person name="Toyoda A."/>
            <person name="Takaki Y."/>
            <person name="Nishi S."/>
            <person name="Hori S."/>
            <person name="Arai W."/>
            <person name="Tsubouchi T."/>
            <person name="Morono Y."/>
            <person name="Uchiyama I."/>
            <person name="Ito T."/>
            <person name="Fujiyama A."/>
            <person name="Inagaki F."/>
            <person name="Takami H."/>
        </authorList>
    </citation>
    <scope>NUCLEOTIDE SEQUENCE</scope>
    <source>
        <strain evidence="1">Expedition CK06-06</strain>
    </source>
</reference>
<accession>X1M623</accession>
<dbReference type="EMBL" id="BARV01001978">
    <property type="protein sequence ID" value="GAI01824.1"/>
    <property type="molecule type" value="Genomic_DNA"/>
</dbReference>
<evidence type="ECO:0000313" key="1">
    <source>
        <dbReference type="EMBL" id="GAI01824.1"/>
    </source>
</evidence>